<reference evidence="3" key="1">
    <citation type="journal article" date="2019" name="Int. J. Syst. Evol. Microbiol.">
        <title>The Global Catalogue of Microorganisms (GCM) 10K type strain sequencing project: providing services to taxonomists for standard genome sequencing and annotation.</title>
        <authorList>
            <consortium name="The Broad Institute Genomics Platform"/>
            <consortium name="The Broad Institute Genome Sequencing Center for Infectious Disease"/>
            <person name="Wu L."/>
            <person name="Ma J."/>
        </authorList>
    </citation>
    <scope>NUCLEOTIDE SEQUENCE [LARGE SCALE GENOMIC DNA]</scope>
    <source>
        <strain evidence="3">KCTC 22671</strain>
    </source>
</reference>
<accession>A0ABW5YJX9</accession>
<evidence type="ECO:0000256" key="1">
    <source>
        <dbReference type="SAM" id="Phobius"/>
    </source>
</evidence>
<organism evidence="2 3">
    <name type="scientific">Flavobacterium chuncheonense</name>
    <dbReference type="NCBI Taxonomy" id="2026653"/>
    <lineage>
        <taxon>Bacteria</taxon>
        <taxon>Pseudomonadati</taxon>
        <taxon>Bacteroidota</taxon>
        <taxon>Flavobacteriia</taxon>
        <taxon>Flavobacteriales</taxon>
        <taxon>Flavobacteriaceae</taxon>
        <taxon>Flavobacterium</taxon>
    </lineage>
</organism>
<keyword evidence="1" id="KW-0472">Membrane</keyword>
<feature type="transmembrane region" description="Helical" evidence="1">
    <location>
        <begin position="72"/>
        <end position="95"/>
    </location>
</feature>
<sequence length="101" mass="11505">MKSEIKSKQNKRLFGILITTTSLLLIPLIAMVFTNEVKWTAFDFIIGAILLWGLSFSIEFTLRIVKTKKHKLMALLVIIFFFLLIWIELAVGIFGTPFAGN</sequence>
<keyword evidence="1" id="KW-0812">Transmembrane</keyword>
<dbReference type="RefSeq" id="WP_379810920.1">
    <property type="nucleotide sequence ID" value="NZ_JBHUPC010000012.1"/>
</dbReference>
<name>A0ABW5YJX9_9FLAO</name>
<evidence type="ECO:0000313" key="2">
    <source>
        <dbReference type="EMBL" id="MFD2891346.1"/>
    </source>
</evidence>
<evidence type="ECO:0000313" key="3">
    <source>
        <dbReference type="Proteomes" id="UP001597534"/>
    </source>
</evidence>
<gene>
    <name evidence="2" type="ORF">ACFS5J_04885</name>
</gene>
<keyword evidence="1" id="KW-1133">Transmembrane helix</keyword>
<dbReference type="Proteomes" id="UP001597534">
    <property type="component" value="Unassembled WGS sequence"/>
</dbReference>
<feature type="transmembrane region" description="Helical" evidence="1">
    <location>
        <begin position="12"/>
        <end position="33"/>
    </location>
</feature>
<comment type="caution">
    <text evidence="2">The sequence shown here is derived from an EMBL/GenBank/DDBJ whole genome shotgun (WGS) entry which is preliminary data.</text>
</comment>
<feature type="transmembrane region" description="Helical" evidence="1">
    <location>
        <begin position="39"/>
        <end position="60"/>
    </location>
</feature>
<keyword evidence="3" id="KW-1185">Reference proteome</keyword>
<dbReference type="EMBL" id="JBHUPC010000012">
    <property type="protein sequence ID" value="MFD2891346.1"/>
    <property type="molecule type" value="Genomic_DNA"/>
</dbReference>
<proteinExistence type="predicted"/>
<protein>
    <submittedName>
        <fullName evidence="2">Uncharacterized protein</fullName>
    </submittedName>
</protein>